<dbReference type="InterPro" id="IPR025463">
    <property type="entry name" value="DUF4314"/>
</dbReference>
<evidence type="ECO:0000313" key="2">
    <source>
        <dbReference type="EMBL" id="KTE90711.1"/>
    </source>
</evidence>
<dbReference type="OrthoDB" id="9813511at2"/>
<sequence length="242" mass="27112">MRDYQGLLKFVKEQYPPGTRIRLIEMQDPYAPVPPGTEGEVDFIDDAAQIHMKWSNGRSLALIPGVDRFTVIPQHLQTLKLYMPLAVMQYERDELGSLEEYPSELDQGTVLSYHDQILAAILKERTPEKTERGLMKYYHEDDGVGQKVKSLFFTVEQVGSKLMGVAECRVQGDLGDAELEQLKDYVSGQASDGFGEGFEQHPIKVGSDELYVSLWTASKGWSISTKDELEATGQQMGGMQLG</sequence>
<dbReference type="RefSeq" id="WP_011458868.1">
    <property type="nucleotide sequence ID" value="NZ_LOCK01000036.1"/>
</dbReference>
<proteinExistence type="predicted"/>
<evidence type="ECO:0000259" key="1">
    <source>
        <dbReference type="Pfam" id="PF14192"/>
    </source>
</evidence>
<accession>A0A0W1JFU9</accession>
<dbReference type="AlphaFoldDB" id="A0A0W1JFU9"/>
<feature type="domain" description="DUF4314" evidence="1">
    <location>
        <begin position="6"/>
        <end position="72"/>
    </location>
</feature>
<gene>
    <name evidence="2" type="ORF">AT727_24175</name>
</gene>
<reference evidence="2 3" key="1">
    <citation type="submission" date="2015-12" db="EMBL/GenBank/DDBJ databases">
        <title>Draft Genome Sequence of Desulfitobacterium hafniense Strain DH, a Sulfate-reducing Bacterium Isolated from Paddy Soils.</title>
        <authorList>
            <person name="Bao P."/>
            <person name="Zhang X."/>
            <person name="Li G."/>
        </authorList>
    </citation>
    <scope>NUCLEOTIDE SEQUENCE [LARGE SCALE GENOMIC DNA]</scope>
    <source>
        <strain evidence="2 3">DH</strain>
    </source>
</reference>
<organism evidence="2 3">
    <name type="scientific">Desulfitobacterium hafniense</name>
    <name type="common">Desulfitobacterium frappieri</name>
    <dbReference type="NCBI Taxonomy" id="49338"/>
    <lineage>
        <taxon>Bacteria</taxon>
        <taxon>Bacillati</taxon>
        <taxon>Bacillota</taxon>
        <taxon>Clostridia</taxon>
        <taxon>Eubacteriales</taxon>
        <taxon>Desulfitobacteriaceae</taxon>
        <taxon>Desulfitobacterium</taxon>
    </lineage>
</organism>
<protein>
    <recommendedName>
        <fullName evidence="1">DUF4314 domain-containing protein</fullName>
    </recommendedName>
</protein>
<name>A0A0W1JFU9_DESHA</name>
<dbReference type="Pfam" id="PF14192">
    <property type="entry name" value="DUF4314"/>
    <property type="match status" value="1"/>
</dbReference>
<dbReference type="EMBL" id="LOCK01000036">
    <property type="protein sequence ID" value="KTE90711.1"/>
    <property type="molecule type" value="Genomic_DNA"/>
</dbReference>
<comment type="caution">
    <text evidence="2">The sequence shown here is derived from an EMBL/GenBank/DDBJ whole genome shotgun (WGS) entry which is preliminary data.</text>
</comment>
<dbReference type="Proteomes" id="UP000054623">
    <property type="component" value="Unassembled WGS sequence"/>
</dbReference>
<evidence type="ECO:0000313" key="3">
    <source>
        <dbReference type="Proteomes" id="UP000054623"/>
    </source>
</evidence>